<comment type="caution">
    <text evidence="2">The sequence shown here is derived from an EMBL/GenBank/DDBJ whole genome shotgun (WGS) entry which is preliminary data.</text>
</comment>
<feature type="signal peptide" evidence="1">
    <location>
        <begin position="1"/>
        <end position="22"/>
    </location>
</feature>
<dbReference type="InterPro" id="IPR026444">
    <property type="entry name" value="Secre_tail"/>
</dbReference>
<evidence type="ECO:0000256" key="1">
    <source>
        <dbReference type="SAM" id="SignalP"/>
    </source>
</evidence>
<dbReference type="RefSeq" id="WP_315997262.1">
    <property type="nucleotide sequence ID" value="NZ_JAWDJT010000002.1"/>
</dbReference>
<dbReference type="Gene3D" id="2.60.40.10">
    <property type="entry name" value="Immunoglobulins"/>
    <property type="match status" value="1"/>
</dbReference>
<sequence>MKQLYTFLLALGTLGFVQPAAAQINLASVAPYTENFNSLAGKTEFVSNTTISGVYVQYGTYQSVPCAANDGSTTTASFYHFGASGDADRALGGVASFATTGTGYVAMRFKNTTGVTIKNLGVSFAMEQWYNSGRQDNAQVSFDYRTSATPITSATNGTWTNVSALNVDAPSTATVIDNKNGNSSANRRTRTYTIQDVNLAANSEIMLRWRYELNNATNGNGLSVDDVTVTPETNVFYYKGSGDLNVLASWAPNKDGKGTAPDNFTTAGRTYYILSEVKNDRIAANWTVSGANSKIVVGDGTTAAYLLILNGGGNGISGTIDVLDNATLDIQRGGGQVPALGRIANKSTVKYVRDGGKTELSSLNYGNLVVDGTSEKMLTGSTIVNGDLTLSGASYLILGGYDLTIIRGGKILGGDNNTFIRTDGQGTLKQTVLADGVAVKYPVGTGTTYTPAFLTQTADRSEDVFSVQVKNEMFPSYTGRNGNGTATRNRNVTRTWFVEEEVTGNSDVTLQLQWPVAAQMADFTPAQARLEHYSTTNNQWDPGIATTGAVTNDRGTTYSISRGGIKSFSPFAVSSRVGGPLPVQLVGFSAQRTGSAVVCNWQTAQELANDHFVVERSADGEKFESVGTVAGRGTTATSQHYRFTDTQPLATVAYYRLRQVDADGTQTLSQVVAVSAAAGSVQAWITPNPGTGHFQLQVPVTGSVTKAEVLNVVGKTVQIVGADGQIHLENQPAGIYLVRLHTAAGTSVLRLLKQ</sequence>
<dbReference type="InterPro" id="IPR013783">
    <property type="entry name" value="Ig-like_fold"/>
</dbReference>
<evidence type="ECO:0000313" key="2">
    <source>
        <dbReference type="EMBL" id="MDU0369772.1"/>
    </source>
</evidence>
<dbReference type="NCBIfam" id="TIGR04183">
    <property type="entry name" value="Por_Secre_tail"/>
    <property type="match status" value="1"/>
</dbReference>
<accession>A0ABU3TEG7</accession>
<protein>
    <submittedName>
        <fullName evidence="2">T9SS type A sorting domain-containing protein</fullName>
    </submittedName>
</protein>
<reference evidence="2 3" key="1">
    <citation type="submission" date="2023-10" db="EMBL/GenBank/DDBJ databases">
        <title>Hymenobacter endophyticus sp. nov., an isolate from the leaf tissues of wheat.</title>
        <authorList>
            <person name="Dai Y."/>
        </authorList>
    </citation>
    <scope>NUCLEOTIDE SEQUENCE [LARGE SCALE GENOMIC DNA]</scope>
    <source>
        <strain evidence="2 3">ZK17L-C2</strain>
    </source>
</reference>
<gene>
    <name evidence="2" type="ORF">ROI90_05145</name>
</gene>
<organism evidence="2 3">
    <name type="scientific">Hymenobacter endophyticus</name>
    <dbReference type="NCBI Taxonomy" id="3076335"/>
    <lineage>
        <taxon>Bacteria</taxon>
        <taxon>Pseudomonadati</taxon>
        <taxon>Bacteroidota</taxon>
        <taxon>Cytophagia</taxon>
        <taxon>Cytophagales</taxon>
        <taxon>Hymenobacteraceae</taxon>
        <taxon>Hymenobacter</taxon>
    </lineage>
</organism>
<keyword evidence="3" id="KW-1185">Reference proteome</keyword>
<evidence type="ECO:0000313" key="3">
    <source>
        <dbReference type="Proteomes" id="UP001250698"/>
    </source>
</evidence>
<proteinExistence type="predicted"/>
<dbReference type="Proteomes" id="UP001250698">
    <property type="component" value="Unassembled WGS sequence"/>
</dbReference>
<dbReference type="EMBL" id="JAWDJT010000002">
    <property type="protein sequence ID" value="MDU0369772.1"/>
    <property type="molecule type" value="Genomic_DNA"/>
</dbReference>
<feature type="chain" id="PRO_5045411182" evidence="1">
    <location>
        <begin position="23"/>
        <end position="754"/>
    </location>
</feature>
<name>A0ABU3TEG7_9BACT</name>
<keyword evidence="1" id="KW-0732">Signal</keyword>